<gene>
    <name evidence="3" type="ORF">CGCSCA2_v003621</name>
</gene>
<feature type="transmembrane region" description="Helical" evidence="1">
    <location>
        <begin position="297"/>
        <end position="318"/>
    </location>
</feature>
<accession>A0A9P5EXL1</accession>
<evidence type="ECO:0000313" key="3">
    <source>
        <dbReference type="EMBL" id="KAF4862380.1"/>
    </source>
</evidence>
<comment type="caution">
    <text evidence="3">The sequence shown here is derived from an EMBL/GenBank/DDBJ whole genome shotgun (WGS) entry which is preliminary data.</text>
</comment>
<sequence length="321" mass="35282">MKAINMLLLLACIFLMMLGVQYDEREGERRDQLPLGWFGGVFFRGVAAQDSTTPYDRCFAVPDTSSINQTSVNHIESDDYFKTAGDNIYAVPGSLDFCPIDSFDEFKHTIEDKLSGIKEGVEHDIEAIESAASKIIDHAYSFRRSVLAYLVRIVTFGFYSVEDLEAIVTADPCEIHHDDDPDFVPIIEALGDLIVEYVIELKTGIHNCFASVHYWIITRSDNFLCLSFMSAGLTVMAAPGLVSGPVLCVIAWGMPEFVSEWLTALIMHMFDEVIAVGIIRLCESAFAGGLGLEAFNYLIKVGGLVAVLCSFAGLVAGLTSK</sequence>
<evidence type="ECO:0008006" key="5">
    <source>
        <dbReference type="Google" id="ProtNLM"/>
    </source>
</evidence>
<feature type="signal peptide" evidence="2">
    <location>
        <begin position="1"/>
        <end position="22"/>
    </location>
</feature>
<dbReference type="Proteomes" id="UP000711996">
    <property type="component" value="Unassembled WGS sequence"/>
</dbReference>
<evidence type="ECO:0000313" key="4">
    <source>
        <dbReference type="Proteomes" id="UP000711996"/>
    </source>
</evidence>
<protein>
    <recommendedName>
        <fullName evidence="5">Integral membrane protein</fullName>
    </recommendedName>
</protein>
<reference evidence="3" key="1">
    <citation type="submission" date="2019-06" db="EMBL/GenBank/DDBJ databases">
        <authorList>
            <person name="Gan P."/>
            <person name="Shirasu K."/>
        </authorList>
    </citation>
    <scope>NUCLEOTIDE SEQUENCE [LARGE SCALE GENOMIC DNA]</scope>
    <source>
        <strain evidence="3">CAD2</strain>
    </source>
</reference>
<feature type="transmembrane region" description="Helical" evidence="1">
    <location>
        <begin position="228"/>
        <end position="252"/>
    </location>
</feature>
<dbReference type="EMBL" id="QPMT01000008">
    <property type="protein sequence ID" value="KAF4862380.1"/>
    <property type="molecule type" value="Genomic_DNA"/>
</dbReference>
<keyword evidence="4" id="KW-1185">Reference proteome</keyword>
<evidence type="ECO:0000256" key="1">
    <source>
        <dbReference type="SAM" id="Phobius"/>
    </source>
</evidence>
<organism evidence="3 4">
    <name type="scientific">Colletotrichum siamense</name>
    <name type="common">Anthracnose fungus</name>
    <dbReference type="NCBI Taxonomy" id="690259"/>
    <lineage>
        <taxon>Eukaryota</taxon>
        <taxon>Fungi</taxon>
        <taxon>Dikarya</taxon>
        <taxon>Ascomycota</taxon>
        <taxon>Pezizomycotina</taxon>
        <taxon>Sordariomycetes</taxon>
        <taxon>Hypocreomycetidae</taxon>
        <taxon>Glomerellales</taxon>
        <taxon>Glomerellaceae</taxon>
        <taxon>Colletotrichum</taxon>
        <taxon>Colletotrichum gloeosporioides species complex</taxon>
    </lineage>
</organism>
<keyword evidence="1" id="KW-1133">Transmembrane helix</keyword>
<dbReference type="AlphaFoldDB" id="A0A9P5EXL1"/>
<dbReference type="OrthoDB" id="4814974at2759"/>
<evidence type="ECO:0000256" key="2">
    <source>
        <dbReference type="SAM" id="SignalP"/>
    </source>
</evidence>
<feature type="chain" id="PRO_5040147520" description="Integral membrane protein" evidence="2">
    <location>
        <begin position="23"/>
        <end position="321"/>
    </location>
</feature>
<keyword evidence="1" id="KW-0812">Transmembrane</keyword>
<keyword evidence="1" id="KW-0472">Membrane</keyword>
<keyword evidence="2" id="KW-0732">Signal</keyword>
<proteinExistence type="predicted"/>
<name>A0A9P5EXL1_COLSI</name>